<keyword evidence="3" id="KW-0808">Transferase</keyword>
<dbReference type="CDD" id="cd03821">
    <property type="entry name" value="GT4_Bme6-like"/>
    <property type="match status" value="1"/>
</dbReference>
<feature type="domain" description="Glycosyl transferase family 1" evidence="1">
    <location>
        <begin position="204"/>
        <end position="359"/>
    </location>
</feature>
<evidence type="ECO:0000313" key="4">
    <source>
        <dbReference type="Proteomes" id="UP000318483"/>
    </source>
</evidence>
<dbReference type="SUPFAM" id="SSF53756">
    <property type="entry name" value="UDP-Glycosyltransferase/glycogen phosphorylase"/>
    <property type="match status" value="1"/>
</dbReference>
<dbReference type="Pfam" id="PF00534">
    <property type="entry name" value="Glycos_transf_1"/>
    <property type="match status" value="1"/>
</dbReference>
<reference evidence="3 4" key="1">
    <citation type="submission" date="2019-07" db="EMBL/GenBank/DDBJ databases">
        <title>Litoreibacter alkalisoli sp. nov., isolated from saline-alkaline soil.</title>
        <authorList>
            <person name="Wang S."/>
            <person name="Xu L."/>
            <person name="Xing Y.-T."/>
            <person name="Sun J.-Q."/>
        </authorList>
    </citation>
    <scope>NUCLEOTIDE SEQUENCE [LARGE SCALE GENOMIC DNA]</scope>
    <source>
        <strain evidence="3 4">LN3S51</strain>
        <plasmid evidence="3 4">unnamed1</plasmid>
    </source>
</reference>
<keyword evidence="4" id="KW-1185">Reference proteome</keyword>
<dbReference type="PANTHER" id="PTHR12526">
    <property type="entry name" value="GLYCOSYLTRANSFERASE"/>
    <property type="match status" value="1"/>
</dbReference>
<organism evidence="3 4">
    <name type="scientific">Qingshengfaniella alkalisoli</name>
    <dbReference type="NCBI Taxonomy" id="2599296"/>
    <lineage>
        <taxon>Bacteria</taxon>
        <taxon>Pseudomonadati</taxon>
        <taxon>Pseudomonadota</taxon>
        <taxon>Alphaproteobacteria</taxon>
        <taxon>Rhodobacterales</taxon>
        <taxon>Paracoccaceae</taxon>
        <taxon>Qingshengfaniella</taxon>
    </lineage>
</organism>
<dbReference type="Proteomes" id="UP000318483">
    <property type="component" value="Plasmid unnamed1"/>
</dbReference>
<evidence type="ECO:0000313" key="3">
    <source>
        <dbReference type="EMBL" id="QDY70480.1"/>
    </source>
</evidence>
<dbReference type="AlphaFoldDB" id="A0A5B8J895"/>
<protein>
    <submittedName>
        <fullName evidence="3">Glycosyltransferase</fullName>
    </submittedName>
</protein>
<dbReference type="RefSeq" id="WP_146365898.1">
    <property type="nucleotide sequence ID" value="NZ_CP042262.1"/>
</dbReference>
<geneLocation type="plasmid" evidence="3 4">
    <name>unnamed1</name>
</geneLocation>
<proteinExistence type="predicted"/>
<gene>
    <name evidence="3" type="ORF">FPZ52_12280</name>
</gene>
<dbReference type="GO" id="GO:0016757">
    <property type="term" value="F:glycosyltransferase activity"/>
    <property type="evidence" value="ECO:0007669"/>
    <property type="project" value="InterPro"/>
</dbReference>
<accession>A0A5B8J895</accession>
<dbReference type="InterPro" id="IPR001296">
    <property type="entry name" value="Glyco_trans_1"/>
</dbReference>
<dbReference type="InterPro" id="IPR028098">
    <property type="entry name" value="Glyco_trans_4-like_N"/>
</dbReference>
<dbReference type="OrthoDB" id="529131at2"/>
<feature type="domain" description="Glycosyltransferase subfamily 4-like N-terminal" evidence="2">
    <location>
        <begin position="15"/>
        <end position="180"/>
    </location>
</feature>
<sequence length="397" mass="42907">MEILHVIDDLDPAHGGPQSVVVRLAAAQAAHGADVGLASYSPAHIVSQATAGIPGIERVAISVLGAERAWTELICSQAARILSSRIGSSDIVHLHGVWEPLLLRASHLARRKDVPYAISPHGMLDPWSLGQKRAKKSAALKLGFRAMLNNAAFIHTLNQDESRLLAPLQLTAPTRTIPNGIYMEEVDRFARRGHFRSRFPDIGPDPYILFLSRLHPKKGLNVLADAFAMLKQRRPDIRLVVAGPDAGALSSFRTIILAHEIEDAVHVVGPLYGAAKFEALADAACFCLPSYQEGFSVAITEALACATPVVISEQCHFPEVRTIQAGRVLPLSAQAFADGLYDVLADRNKARAMGELGRRFVAENLTWDKIAAQSLAIYESHRSSTHPTATGIVSATN</sequence>
<dbReference type="KEGG" id="lit:FPZ52_12280"/>
<dbReference type="EMBL" id="CP042262">
    <property type="protein sequence ID" value="QDY70480.1"/>
    <property type="molecule type" value="Genomic_DNA"/>
</dbReference>
<evidence type="ECO:0000259" key="2">
    <source>
        <dbReference type="Pfam" id="PF13579"/>
    </source>
</evidence>
<evidence type="ECO:0000259" key="1">
    <source>
        <dbReference type="Pfam" id="PF00534"/>
    </source>
</evidence>
<keyword evidence="3" id="KW-0614">Plasmid</keyword>
<name>A0A5B8J895_9RHOB</name>
<dbReference type="Gene3D" id="3.40.50.2000">
    <property type="entry name" value="Glycogen Phosphorylase B"/>
    <property type="match status" value="2"/>
</dbReference>
<dbReference type="Pfam" id="PF13579">
    <property type="entry name" value="Glyco_trans_4_4"/>
    <property type="match status" value="1"/>
</dbReference>